<dbReference type="AlphaFoldDB" id="A0A915KG18"/>
<proteinExistence type="predicted"/>
<accession>A0A915KG18</accession>
<keyword evidence="1" id="KW-1185">Reference proteome</keyword>
<evidence type="ECO:0000313" key="2">
    <source>
        <dbReference type="WBParaSite" id="nRc.2.0.1.t37325-RA"/>
    </source>
</evidence>
<organism evidence="1 2">
    <name type="scientific">Romanomermis culicivorax</name>
    <name type="common">Nematode worm</name>
    <dbReference type="NCBI Taxonomy" id="13658"/>
    <lineage>
        <taxon>Eukaryota</taxon>
        <taxon>Metazoa</taxon>
        <taxon>Ecdysozoa</taxon>
        <taxon>Nematoda</taxon>
        <taxon>Enoplea</taxon>
        <taxon>Dorylaimia</taxon>
        <taxon>Mermithida</taxon>
        <taxon>Mermithoidea</taxon>
        <taxon>Mermithidae</taxon>
        <taxon>Romanomermis</taxon>
    </lineage>
</organism>
<sequence>QFWRLTNTIHEIAPVISKEYNALAVKHQSTVKCKTTDNDDTTVSATKIAEEDDSATKIVKEEKFVDATKIIKEEVIDATKIVKEVIDATKFARELGDASEDKKKQSAFKQGLLTSSSWTASTILTTIQRRIPVHWMPKPN</sequence>
<reference evidence="2" key="1">
    <citation type="submission" date="2022-11" db="UniProtKB">
        <authorList>
            <consortium name="WormBaseParasite"/>
        </authorList>
    </citation>
    <scope>IDENTIFICATION</scope>
</reference>
<dbReference type="WBParaSite" id="nRc.2.0.1.t37325-RA">
    <property type="protein sequence ID" value="nRc.2.0.1.t37325-RA"/>
    <property type="gene ID" value="nRc.2.0.1.g37325"/>
</dbReference>
<protein>
    <submittedName>
        <fullName evidence="2">Uncharacterized protein</fullName>
    </submittedName>
</protein>
<dbReference type="Proteomes" id="UP000887565">
    <property type="component" value="Unplaced"/>
</dbReference>
<evidence type="ECO:0000313" key="1">
    <source>
        <dbReference type="Proteomes" id="UP000887565"/>
    </source>
</evidence>
<name>A0A915KG18_ROMCU</name>